<dbReference type="Gene3D" id="3.40.250.10">
    <property type="entry name" value="Rhodanese-like domain"/>
    <property type="match status" value="1"/>
</dbReference>
<feature type="domain" description="Rhodanese" evidence="1">
    <location>
        <begin position="15"/>
        <end position="103"/>
    </location>
</feature>
<proteinExistence type="predicted"/>
<dbReference type="OrthoDB" id="9808735at2"/>
<dbReference type="Pfam" id="PF00581">
    <property type="entry name" value="Rhodanese"/>
    <property type="match status" value="1"/>
</dbReference>
<sequence>MADLTQNEWTSQLESNPDAVILDVRTQEEVDEGSIPNALHIDIHKGQGFLDELEKLDKNQTYLVYCRSGNRSGQACTIMNQLGFESAFNLMGGINEWAGPIENK</sequence>
<evidence type="ECO:0000313" key="2">
    <source>
        <dbReference type="EMBL" id="TXD87613.1"/>
    </source>
</evidence>
<evidence type="ECO:0000313" key="3">
    <source>
        <dbReference type="Proteomes" id="UP000321578"/>
    </source>
</evidence>
<dbReference type="EMBL" id="VORO01000022">
    <property type="protein sequence ID" value="TXD87613.1"/>
    <property type="molecule type" value="Genomic_DNA"/>
</dbReference>
<accession>A0A5C6ZD65</accession>
<dbReference type="SUPFAM" id="SSF52821">
    <property type="entry name" value="Rhodanese/Cell cycle control phosphatase"/>
    <property type="match status" value="1"/>
</dbReference>
<protein>
    <submittedName>
        <fullName evidence="2">Rhodanese-like domain-containing protein</fullName>
    </submittedName>
</protein>
<reference evidence="2 3" key="1">
    <citation type="submission" date="2019-08" db="EMBL/GenBank/DDBJ databases">
        <title>Genomes of Subsaximicrobium wynnwilliamsii strains.</title>
        <authorList>
            <person name="Bowman J.P."/>
        </authorList>
    </citation>
    <scope>NUCLEOTIDE SEQUENCE [LARGE SCALE GENOMIC DNA]</scope>
    <source>
        <strain evidence="2 3">2-80-2</strain>
    </source>
</reference>
<dbReference type="InterPro" id="IPR001763">
    <property type="entry name" value="Rhodanese-like_dom"/>
</dbReference>
<evidence type="ECO:0000259" key="1">
    <source>
        <dbReference type="PROSITE" id="PS50206"/>
    </source>
</evidence>
<dbReference type="InterPro" id="IPR036873">
    <property type="entry name" value="Rhodanese-like_dom_sf"/>
</dbReference>
<dbReference type="RefSeq" id="WP_147087693.1">
    <property type="nucleotide sequence ID" value="NZ_VORM01000024.1"/>
</dbReference>
<comment type="caution">
    <text evidence="2">The sequence shown here is derived from an EMBL/GenBank/DDBJ whole genome shotgun (WGS) entry which is preliminary data.</text>
</comment>
<dbReference type="InterPro" id="IPR050229">
    <property type="entry name" value="GlpE_sulfurtransferase"/>
</dbReference>
<dbReference type="SMART" id="SM00450">
    <property type="entry name" value="RHOD"/>
    <property type="match status" value="1"/>
</dbReference>
<dbReference type="AlphaFoldDB" id="A0A5C6ZD65"/>
<dbReference type="PANTHER" id="PTHR43031">
    <property type="entry name" value="FAD-DEPENDENT OXIDOREDUCTASE"/>
    <property type="match status" value="1"/>
</dbReference>
<dbReference type="PANTHER" id="PTHR43031:SF1">
    <property type="entry name" value="PYRIDINE NUCLEOTIDE-DISULPHIDE OXIDOREDUCTASE"/>
    <property type="match status" value="1"/>
</dbReference>
<dbReference type="CDD" id="cd00158">
    <property type="entry name" value="RHOD"/>
    <property type="match status" value="1"/>
</dbReference>
<name>A0A5C6ZD65_9FLAO</name>
<organism evidence="2 3">
    <name type="scientific">Subsaximicrobium wynnwilliamsii</name>
    <dbReference type="NCBI Taxonomy" id="291179"/>
    <lineage>
        <taxon>Bacteria</taxon>
        <taxon>Pseudomonadati</taxon>
        <taxon>Bacteroidota</taxon>
        <taxon>Flavobacteriia</taxon>
        <taxon>Flavobacteriales</taxon>
        <taxon>Flavobacteriaceae</taxon>
        <taxon>Subsaximicrobium</taxon>
    </lineage>
</organism>
<dbReference type="Proteomes" id="UP000321578">
    <property type="component" value="Unassembled WGS sequence"/>
</dbReference>
<keyword evidence="3" id="KW-1185">Reference proteome</keyword>
<gene>
    <name evidence="2" type="ORF">ESY86_16410</name>
</gene>
<dbReference type="PROSITE" id="PS50206">
    <property type="entry name" value="RHODANESE_3"/>
    <property type="match status" value="1"/>
</dbReference>